<keyword evidence="3" id="KW-0238">DNA-binding</keyword>
<evidence type="ECO:0000256" key="3">
    <source>
        <dbReference type="ARBA" id="ARBA00023125"/>
    </source>
</evidence>
<organism evidence="6 7">
    <name type="scientific">Burkholderia gladioli</name>
    <name type="common">Pseudomonas marginata</name>
    <name type="synonym">Phytomonas marginata</name>
    <dbReference type="NCBI Taxonomy" id="28095"/>
    <lineage>
        <taxon>Bacteria</taxon>
        <taxon>Pseudomonadati</taxon>
        <taxon>Pseudomonadota</taxon>
        <taxon>Betaproteobacteria</taxon>
        <taxon>Burkholderiales</taxon>
        <taxon>Burkholderiaceae</taxon>
        <taxon>Burkholderia</taxon>
    </lineage>
</organism>
<dbReference type="Gene3D" id="1.10.10.10">
    <property type="entry name" value="Winged helix-like DNA-binding domain superfamily/Winged helix DNA-binding domain"/>
    <property type="match status" value="1"/>
</dbReference>
<keyword evidence="4" id="KW-0804">Transcription</keyword>
<dbReference type="Proteomes" id="UP000220629">
    <property type="component" value="Unassembled WGS sequence"/>
</dbReference>
<dbReference type="Gene3D" id="3.40.190.290">
    <property type="match status" value="1"/>
</dbReference>
<gene>
    <name evidence="6" type="ORF">CRM94_03300</name>
</gene>
<dbReference type="EMBL" id="PDDY01000001">
    <property type="protein sequence ID" value="PEH41265.1"/>
    <property type="molecule type" value="Genomic_DNA"/>
</dbReference>
<dbReference type="CDD" id="cd08422">
    <property type="entry name" value="PBP2_CrgA_like"/>
    <property type="match status" value="1"/>
</dbReference>
<keyword evidence="2" id="KW-0805">Transcription regulation</keyword>
<evidence type="ECO:0000259" key="5">
    <source>
        <dbReference type="PROSITE" id="PS50931"/>
    </source>
</evidence>
<dbReference type="Pfam" id="PF00126">
    <property type="entry name" value="HTH_1"/>
    <property type="match status" value="1"/>
</dbReference>
<evidence type="ECO:0000313" key="7">
    <source>
        <dbReference type="Proteomes" id="UP000220629"/>
    </source>
</evidence>
<feature type="domain" description="HTH lysR-type" evidence="5">
    <location>
        <begin position="124"/>
        <end position="162"/>
    </location>
</feature>
<dbReference type="SUPFAM" id="SSF53850">
    <property type="entry name" value="Periplasmic binding protein-like II"/>
    <property type="match status" value="1"/>
</dbReference>
<sequence length="424" mass="46180">MWPATDDTLITCPDIWRCMCGSAAATPYNTPFRFTSIMRSHSSTFRRSSGASDISPALSIITSIRPKPCTAPSTSRSTCSRTVTSAAKASARAPCPLNSSTSCCRRSMRRAPSTTRAPRAARWRAAAAQGISPQAASQALATLEKRLGVRLLHRTTRSLALTHEGQQFLETTQPALAALARAIDRARIAKDEIAGPLRIVAPKYSFLPVLWPLVDEFCRRHPGIQPDVTLDDRIGNWARDRIDVGFRIGTTLEDELTARRLFALQLIVCAAPAYLAAYGAPASIEQLASHRCSVFRHPGSGRVLPWLLRVGEEVIRHELPPMLSTNDAQLETEAVLSGQVIGLLSGLSAAPLIRAGRLVPLLSRHAADHMSVYLYYGSRTAQPSRVRAFIDLGVERLAGSRDYVLDARELATAEARGRKAARGR</sequence>
<dbReference type="InterPro" id="IPR005119">
    <property type="entry name" value="LysR_subst-bd"/>
</dbReference>
<dbReference type="GO" id="GO:0003700">
    <property type="term" value="F:DNA-binding transcription factor activity"/>
    <property type="evidence" value="ECO:0007669"/>
    <property type="project" value="InterPro"/>
</dbReference>
<dbReference type="InterPro" id="IPR058163">
    <property type="entry name" value="LysR-type_TF_proteobact-type"/>
</dbReference>
<evidence type="ECO:0000313" key="6">
    <source>
        <dbReference type="EMBL" id="PEH41265.1"/>
    </source>
</evidence>
<evidence type="ECO:0000256" key="4">
    <source>
        <dbReference type="ARBA" id="ARBA00023163"/>
    </source>
</evidence>
<comment type="caution">
    <text evidence="6">The sequence shown here is derived from an EMBL/GenBank/DDBJ whole genome shotgun (WGS) entry which is preliminary data.</text>
</comment>
<dbReference type="InterPro" id="IPR036388">
    <property type="entry name" value="WH-like_DNA-bd_sf"/>
</dbReference>
<evidence type="ECO:0000256" key="2">
    <source>
        <dbReference type="ARBA" id="ARBA00023015"/>
    </source>
</evidence>
<dbReference type="GO" id="GO:0003677">
    <property type="term" value="F:DNA binding"/>
    <property type="evidence" value="ECO:0007669"/>
    <property type="project" value="UniProtKB-KW"/>
</dbReference>
<comment type="similarity">
    <text evidence="1">Belongs to the LysR transcriptional regulatory family.</text>
</comment>
<dbReference type="InterPro" id="IPR000847">
    <property type="entry name" value="LysR_HTH_N"/>
</dbReference>
<dbReference type="InterPro" id="IPR036390">
    <property type="entry name" value="WH_DNA-bd_sf"/>
</dbReference>
<evidence type="ECO:0000256" key="1">
    <source>
        <dbReference type="ARBA" id="ARBA00009437"/>
    </source>
</evidence>
<protein>
    <submittedName>
        <fullName evidence="6">LysR family transcriptional regulator</fullName>
    </submittedName>
</protein>
<dbReference type="PANTHER" id="PTHR30537:SF5">
    <property type="entry name" value="HTH-TYPE TRANSCRIPTIONAL ACTIVATOR TTDR-RELATED"/>
    <property type="match status" value="1"/>
</dbReference>
<proteinExistence type="inferred from homology"/>
<dbReference type="AlphaFoldDB" id="A0A2A7SD94"/>
<dbReference type="Pfam" id="PF03466">
    <property type="entry name" value="LysR_substrate"/>
    <property type="match status" value="1"/>
</dbReference>
<name>A0A2A7SD94_BURGA</name>
<dbReference type="SUPFAM" id="SSF46785">
    <property type="entry name" value="Winged helix' DNA-binding domain"/>
    <property type="match status" value="1"/>
</dbReference>
<reference evidence="7" key="1">
    <citation type="submission" date="2017-09" db="EMBL/GenBank/DDBJ databases">
        <title>FDA dAtabase for Regulatory Grade micrObial Sequences (FDA-ARGOS): Supporting development and validation of Infectious Disease Dx tests.</title>
        <authorList>
            <person name="Minogue T."/>
            <person name="Wolcott M."/>
            <person name="Wasieloski L."/>
            <person name="Aguilar W."/>
            <person name="Moore D."/>
            <person name="Tallon L."/>
            <person name="Sadzewicz L."/>
            <person name="Ott S."/>
            <person name="Zhao X."/>
            <person name="Nagaraj S."/>
            <person name="Vavikolanu K."/>
            <person name="Aluvathingal J."/>
            <person name="Nadendla S."/>
            <person name="Sichtig H."/>
        </authorList>
    </citation>
    <scope>NUCLEOTIDE SEQUENCE [LARGE SCALE GENOMIC DNA]</scope>
    <source>
        <strain evidence="7">FDAARGOS_390</strain>
    </source>
</reference>
<dbReference type="PROSITE" id="PS50931">
    <property type="entry name" value="HTH_LYSR"/>
    <property type="match status" value="1"/>
</dbReference>
<dbReference type="PANTHER" id="PTHR30537">
    <property type="entry name" value="HTH-TYPE TRANSCRIPTIONAL REGULATOR"/>
    <property type="match status" value="1"/>
</dbReference>
<accession>A0A2A7SD94</accession>